<dbReference type="InterPro" id="IPR001034">
    <property type="entry name" value="DeoR_HTH"/>
</dbReference>
<evidence type="ECO:0000256" key="4">
    <source>
        <dbReference type="SAM" id="MobiDB-lite"/>
    </source>
</evidence>
<dbReference type="SMART" id="SM00420">
    <property type="entry name" value="HTH_DEOR"/>
    <property type="match status" value="1"/>
</dbReference>
<evidence type="ECO:0000256" key="2">
    <source>
        <dbReference type="ARBA" id="ARBA00023125"/>
    </source>
</evidence>
<dbReference type="InterPro" id="IPR036390">
    <property type="entry name" value="WH_DNA-bd_sf"/>
</dbReference>
<dbReference type="PROSITE" id="PS51000">
    <property type="entry name" value="HTH_DEOR_2"/>
    <property type="match status" value="1"/>
</dbReference>
<feature type="region of interest" description="Disordered" evidence="4">
    <location>
        <begin position="260"/>
        <end position="281"/>
    </location>
</feature>
<dbReference type="PRINTS" id="PR00037">
    <property type="entry name" value="HTHLACR"/>
</dbReference>
<dbReference type="Gene3D" id="1.10.10.10">
    <property type="entry name" value="Winged helix-like DNA-binding domain superfamily/Winged helix DNA-binding domain"/>
    <property type="match status" value="1"/>
</dbReference>
<dbReference type="PROSITE" id="PS00894">
    <property type="entry name" value="HTH_DEOR_1"/>
    <property type="match status" value="1"/>
</dbReference>
<proteinExistence type="predicted"/>
<reference evidence="6 7" key="1">
    <citation type="submission" date="2021-03" db="EMBL/GenBank/DDBJ databases">
        <title>Sequencing the genomes of 1000 actinobacteria strains.</title>
        <authorList>
            <person name="Klenk H.-P."/>
        </authorList>
    </citation>
    <scope>NUCLEOTIDE SEQUENCE [LARGE SCALE GENOMIC DNA]</scope>
    <source>
        <strain evidence="6 7">DSM 12544</strain>
    </source>
</reference>
<evidence type="ECO:0000256" key="1">
    <source>
        <dbReference type="ARBA" id="ARBA00023015"/>
    </source>
</evidence>
<name>A0ABS4T232_9MICC</name>
<dbReference type="Pfam" id="PF08220">
    <property type="entry name" value="HTH_DeoR"/>
    <property type="match status" value="1"/>
</dbReference>
<dbReference type="InterPro" id="IPR050313">
    <property type="entry name" value="Carb_Metab_HTH_regulators"/>
</dbReference>
<dbReference type="SUPFAM" id="SSF46785">
    <property type="entry name" value="Winged helix' DNA-binding domain"/>
    <property type="match status" value="1"/>
</dbReference>
<evidence type="ECO:0000313" key="6">
    <source>
        <dbReference type="EMBL" id="MBP2318505.1"/>
    </source>
</evidence>
<sequence>MLAAQRRAAIRSLIEAEGALSVSDLAARFEVSDMTIRRDLDALSAAGHLAKVHGGAVAAEDAEPHHRTEEPGFEAKFLQQEAEKSAIAQEALALVEPGMSVGLSAGTTTWTLAQRLTAVPDLTVVTNSPRIADTFHSAGDSQTVILTGGVRTPSDALVGPLAVNSLKTLHLDLLFFGTHGFSARTGFTTPNLLEAETNRALIGTAQRAVALADHSKWGVVGIATYAALEEIHTLITDAGLSREAQQELQEHVDHVVLAQTTSARTTSAHTASEQPTPRSRP</sequence>
<dbReference type="InterPro" id="IPR018356">
    <property type="entry name" value="Tscrpt_reg_HTH_DeoR_CS"/>
</dbReference>
<feature type="compositionally biased region" description="Low complexity" evidence="4">
    <location>
        <begin position="260"/>
        <end position="272"/>
    </location>
</feature>
<dbReference type="PANTHER" id="PTHR30363">
    <property type="entry name" value="HTH-TYPE TRANSCRIPTIONAL REGULATOR SRLR-RELATED"/>
    <property type="match status" value="1"/>
</dbReference>
<keyword evidence="7" id="KW-1185">Reference proteome</keyword>
<evidence type="ECO:0000313" key="7">
    <source>
        <dbReference type="Proteomes" id="UP001519331"/>
    </source>
</evidence>
<evidence type="ECO:0000256" key="3">
    <source>
        <dbReference type="ARBA" id="ARBA00023163"/>
    </source>
</evidence>
<dbReference type="InterPro" id="IPR037171">
    <property type="entry name" value="NagB/RpiA_transferase-like"/>
</dbReference>
<dbReference type="PANTHER" id="PTHR30363:SF44">
    <property type="entry name" value="AGA OPERON TRANSCRIPTIONAL REPRESSOR-RELATED"/>
    <property type="match status" value="1"/>
</dbReference>
<dbReference type="Pfam" id="PF00455">
    <property type="entry name" value="DeoRC"/>
    <property type="match status" value="1"/>
</dbReference>
<protein>
    <submittedName>
        <fullName evidence="6">DeoR/GlpR family transcriptional regulator of sugar metabolism</fullName>
    </submittedName>
</protein>
<comment type="caution">
    <text evidence="6">The sequence shown here is derived from an EMBL/GenBank/DDBJ whole genome shotgun (WGS) entry which is preliminary data.</text>
</comment>
<keyword evidence="2" id="KW-0238">DNA-binding</keyword>
<dbReference type="SUPFAM" id="SSF100950">
    <property type="entry name" value="NagB/RpiA/CoA transferase-like"/>
    <property type="match status" value="1"/>
</dbReference>
<dbReference type="Proteomes" id="UP001519331">
    <property type="component" value="Unassembled WGS sequence"/>
</dbReference>
<keyword evidence="3" id="KW-0804">Transcription</keyword>
<dbReference type="InterPro" id="IPR036388">
    <property type="entry name" value="WH-like_DNA-bd_sf"/>
</dbReference>
<dbReference type="RefSeq" id="WP_210048886.1">
    <property type="nucleotide sequence ID" value="NZ_JAGINX010000001.1"/>
</dbReference>
<keyword evidence="1" id="KW-0805">Transcription regulation</keyword>
<dbReference type="EMBL" id="JAGINX010000001">
    <property type="protein sequence ID" value="MBP2318505.1"/>
    <property type="molecule type" value="Genomic_DNA"/>
</dbReference>
<gene>
    <name evidence="6" type="ORF">JOF45_001524</name>
</gene>
<dbReference type="Gene3D" id="3.40.50.1360">
    <property type="match status" value="1"/>
</dbReference>
<organism evidence="6 7">
    <name type="scientific">Nesterenkonia lacusekhoensis</name>
    <dbReference type="NCBI Taxonomy" id="150832"/>
    <lineage>
        <taxon>Bacteria</taxon>
        <taxon>Bacillati</taxon>
        <taxon>Actinomycetota</taxon>
        <taxon>Actinomycetes</taxon>
        <taxon>Micrococcales</taxon>
        <taxon>Micrococcaceae</taxon>
        <taxon>Nesterenkonia</taxon>
    </lineage>
</organism>
<dbReference type="SMART" id="SM01134">
    <property type="entry name" value="DeoRC"/>
    <property type="match status" value="1"/>
</dbReference>
<evidence type="ECO:0000259" key="5">
    <source>
        <dbReference type="PROSITE" id="PS51000"/>
    </source>
</evidence>
<feature type="domain" description="HTH deoR-type" evidence="5">
    <location>
        <begin position="3"/>
        <end position="58"/>
    </location>
</feature>
<dbReference type="InterPro" id="IPR014036">
    <property type="entry name" value="DeoR-like_C"/>
</dbReference>
<accession>A0ABS4T232</accession>